<reference evidence="1" key="1">
    <citation type="submission" date="2023-06" db="EMBL/GenBank/DDBJ databases">
        <authorList>
            <consortium name="Lawrence Berkeley National Laboratory"/>
            <person name="Ahrendt S."/>
            <person name="Sahu N."/>
            <person name="Indic B."/>
            <person name="Wong-Bajracharya J."/>
            <person name="Merenyi Z."/>
            <person name="Ke H.-M."/>
            <person name="Monk M."/>
            <person name="Kocsube S."/>
            <person name="Drula E."/>
            <person name="Lipzen A."/>
            <person name="Balint B."/>
            <person name="Henrissat B."/>
            <person name="Andreopoulos B."/>
            <person name="Martin F.M."/>
            <person name="Harder C.B."/>
            <person name="Rigling D."/>
            <person name="Ford K.L."/>
            <person name="Foster G.D."/>
            <person name="Pangilinan J."/>
            <person name="Papanicolaou A."/>
            <person name="Barry K."/>
            <person name="LaButti K."/>
            <person name="Viragh M."/>
            <person name="Koriabine M."/>
            <person name="Yan M."/>
            <person name="Riley R."/>
            <person name="Champramary S."/>
            <person name="Plett K.L."/>
            <person name="Tsai I.J."/>
            <person name="Slot J."/>
            <person name="Sipos G."/>
            <person name="Plett J."/>
            <person name="Nagy L.G."/>
            <person name="Grigoriev I.V."/>
        </authorList>
    </citation>
    <scope>NUCLEOTIDE SEQUENCE</scope>
    <source>
        <strain evidence="1">ICMP 16352</strain>
    </source>
</reference>
<proteinExistence type="predicted"/>
<organism evidence="1 2">
    <name type="scientific">Armillaria novae-zelandiae</name>
    <dbReference type="NCBI Taxonomy" id="153914"/>
    <lineage>
        <taxon>Eukaryota</taxon>
        <taxon>Fungi</taxon>
        <taxon>Dikarya</taxon>
        <taxon>Basidiomycota</taxon>
        <taxon>Agaricomycotina</taxon>
        <taxon>Agaricomycetes</taxon>
        <taxon>Agaricomycetidae</taxon>
        <taxon>Agaricales</taxon>
        <taxon>Marasmiineae</taxon>
        <taxon>Physalacriaceae</taxon>
        <taxon>Armillaria</taxon>
    </lineage>
</organism>
<keyword evidence="2" id="KW-1185">Reference proteome</keyword>
<name>A0AA39P7Z3_9AGAR</name>
<dbReference type="EMBL" id="JAUEPR010000012">
    <property type="protein sequence ID" value="KAK0479272.1"/>
    <property type="molecule type" value="Genomic_DNA"/>
</dbReference>
<evidence type="ECO:0000313" key="2">
    <source>
        <dbReference type="Proteomes" id="UP001175227"/>
    </source>
</evidence>
<feature type="non-terminal residue" evidence="1">
    <location>
        <position position="55"/>
    </location>
</feature>
<dbReference type="AlphaFoldDB" id="A0AA39P7Z3"/>
<gene>
    <name evidence="1" type="ORF">IW261DRAFT_1320691</name>
</gene>
<protein>
    <submittedName>
        <fullName evidence="1">Uncharacterized protein</fullName>
    </submittedName>
</protein>
<accession>A0AA39P7Z3</accession>
<dbReference type="Proteomes" id="UP001175227">
    <property type="component" value="Unassembled WGS sequence"/>
</dbReference>
<sequence length="55" mass="6109">MAHLFHSAKSGSSWTLNDLDSYHISLNQVDTLLFFGFQIVDPELLINADAGAMQQ</sequence>
<comment type="caution">
    <text evidence="1">The sequence shown here is derived from an EMBL/GenBank/DDBJ whole genome shotgun (WGS) entry which is preliminary data.</text>
</comment>
<evidence type="ECO:0000313" key="1">
    <source>
        <dbReference type="EMBL" id="KAK0479272.1"/>
    </source>
</evidence>